<accession>A0AAJ5VE60</accession>
<evidence type="ECO:0000313" key="2">
    <source>
        <dbReference type="Proteomes" id="UP001214756"/>
    </source>
</evidence>
<dbReference type="AlphaFoldDB" id="A0AAJ5VE60"/>
<sequence>MRHLPIQHAQLSPGVMITELPAAGCENGSMVGTGSDSTRLVILRGDAASGKTTTATALRPKLGERVALISQDHFRRELLHDPDRLRRSRDASVLIVGAARQALDLGYDVILDGVFNLRDYSDVFESLYRDHRGTTCIYQFDVGLDETVRRHAGRPLANDFGEDRIREWHNGWQPLPWFDERRVGPETTTAELVTIIVEDLGGGMRM</sequence>
<dbReference type="Proteomes" id="UP001214756">
    <property type="component" value="Chromosome"/>
</dbReference>
<dbReference type="Gene3D" id="3.40.50.300">
    <property type="entry name" value="P-loop containing nucleotide triphosphate hydrolases"/>
    <property type="match status" value="1"/>
</dbReference>
<dbReference type="RefSeq" id="WP_236610968.1">
    <property type="nucleotide sequence ID" value="NZ_CP118606.1"/>
</dbReference>
<organism evidence="1 2">
    <name type="scientific">Microbacterium maritypicum</name>
    <name type="common">Microbacterium liquefaciens</name>
    <dbReference type="NCBI Taxonomy" id="33918"/>
    <lineage>
        <taxon>Bacteria</taxon>
        <taxon>Bacillati</taxon>
        <taxon>Actinomycetota</taxon>
        <taxon>Actinomycetes</taxon>
        <taxon>Micrococcales</taxon>
        <taxon>Microbacteriaceae</taxon>
        <taxon>Microbacterium</taxon>
    </lineage>
</organism>
<name>A0AAJ5VE60_MICMQ</name>
<dbReference type="EMBL" id="CP118606">
    <property type="protein sequence ID" value="WEF22666.1"/>
    <property type="molecule type" value="Genomic_DNA"/>
</dbReference>
<dbReference type="InterPro" id="IPR027417">
    <property type="entry name" value="P-loop_NTPase"/>
</dbReference>
<protein>
    <submittedName>
        <fullName evidence="1">AAA family ATPase</fullName>
    </submittedName>
</protein>
<gene>
    <name evidence="1" type="ORF">PWF71_08365</name>
</gene>
<proteinExistence type="predicted"/>
<evidence type="ECO:0000313" key="1">
    <source>
        <dbReference type="EMBL" id="WEF22666.1"/>
    </source>
</evidence>
<reference evidence="1" key="1">
    <citation type="submission" date="2023-02" db="EMBL/GenBank/DDBJ databases">
        <title>Genome sequence of Microbacterium liquefaciens B1075.</title>
        <authorList>
            <person name="Cao J."/>
            <person name="Li X."/>
        </authorList>
    </citation>
    <scope>NUCLEOTIDE SEQUENCE</scope>
    <source>
        <strain evidence="1">B1075</strain>
    </source>
</reference>
<dbReference type="SUPFAM" id="SSF52540">
    <property type="entry name" value="P-loop containing nucleoside triphosphate hydrolases"/>
    <property type="match status" value="1"/>
</dbReference>
<dbReference type="Pfam" id="PF13671">
    <property type="entry name" value="AAA_33"/>
    <property type="match status" value="1"/>
</dbReference>